<evidence type="ECO:0000313" key="1">
    <source>
        <dbReference type="EnsemblMetazoa" id="OVOC2944.1"/>
    </source>
</evidence>
<reference evidence="2" key="1">
    <citation type="submission" date="2013-10" db="EMBL/GenBank/DDBJ databases">
        <title>Genome sequencing of Onchocerca volvulus.</title>
        <authorList>
            <person name="Cotton J."/>
            <person name="Tsai J."/>
            <person name="Stanley E."/>
            <person name="Tracey A."/>
            <person name="Holroyd N."/>
            <person name="Lustigman S."/>
            <person name="Berriman M."/>
        </authorList>
    </citation>
    <scope>NUCLEOTIDE SEQUENCE</scope>
</reference>
<dbReference type="OMA" id="VWDEKCH"/>
<evidence type="ECO:0000313" key="2">
    <source>
        <dbReference type="Proteomes" id="UP000024404"/>
    </source>
</evidence>
<accession>A0A8R1TQV8</accession>
<dbReference type="EMBL" id="CMVM020000076">
    <property type="status" value="NOT_ANNOTATED_CDS"/>
    <property type="molecule type" value="Genomic_DNA"/>
</dbReference>
<organism evidence="1 2">
    <name type="scientific">Onchocerca volvulus</name>
    <dbReference type="NCBI Taxonomy" id="6282"/>
    <lineage>
        <taxon>Eukaryota</taxon>
        <taxon>Metazoa</taxon>
        <taxon>Ecdysozoa</taxon>
        <taxon>Nematoda</taxon>
        <taxon>Chromadorea</taxon>
        <taxon>Rhabditida</taxon>
        <taxon>Spirurina</taxon>
        <taxon>Spiruromorpha</taxon>
        <taxon>Filarioidea</taxon>
        <taxon>Onchocercidae</taxon>
        <taxon>Onchocerca</taxon>
    </lineage>
</organism>
<dbReference type="AlphaFoldDB" id="A0A8R1TQV8"/>
<reference evidence="1" key="2">
    <citation type="submission" date="2022-06" db="UniProtKB">
        <authorList>
            <consortium name="EnsemblMetazoa"/>
        </authorList>
    </citation>
    <scope>IDENTIFICATION</scope>
</reference>
<sequence length="386" mass="44356">MKNCLRYSINDRLYVEVILDDNKYQKAFKTLTIRLCSEDEHAVIGKTKFLWPEQCLPNEITIDEKQTLVLKGIGNIARIPIRQEHNRFNLIRIQPNKCSLYIGTSEDTVPSVSIHTSLSSFHKAEPFDSLAVKISDCLAQDDLDNIWNELSKLAKKANVDMSDYLPIILPSHLQTALLKILRKYVNEKLFDRVLTLVVRSRLITESKICCKLIELLASKGLIQQAVDFLRFSLIVDDQTYAAFLKMSSNESVTGSSDLLLALLEKPINSWGLRLTISQKLSENEVAILIERLISLCCDRKRDDLFDKILKLVAVLADSHSQRFVWDEKCHTVMRDAAWFAATMVQLIDMFRHLEQQLEQREKMVDNAPEINSDYIIRKISFAQKPI</sequence>
<protein>
    <submittedName>
        <fullName evidence="1">Uncharacterized protein</fullName>
    </submittedName>
</protein>
<dbReference type="EnsemblMetazoa" id="OVOC2944.1">
    <property type="protein sequence ID" value="OVOC2944.1"/>
    <property type="gene ID" value="WBGene00239753"/>
</dbReference>
<proteinExistence type="predicted"/>
<keyword evidence="2" id="KW-1185">Reference proteome</keyword>
<name>A0A8R1TQV8_ONCVO</name>
<dbReference type="Proteomes" id="UP000024404">
    <property type="component" value="Unassembled WGS sequence"/>
</dbReference>
<dbReference type="InterPro" id="IPR057711">
    <property type="entry name" value="DUF7951"/>
</dbReference>
<dbReference type="Pfam" id="PF25824">
    <property type="entry name" value="DUF7951"/>
    <property type="match status" value="1"/>
</dbReference>